<dbReference type="AlphaFoldDB" id="A0A7G6E1D2"/>
<evidence type="ECO:0000313" key="7">
    <source>
        <dbReference type="EMBL" id="QNB45886.1"/>
    </source>
</evidence>
<dbReference type="SMART" id="SM00138">
    <property type="entry name" value="MeTrc"/>
    <property type="match status" value="1"/>
</dbReference>
<dbReference type="Pfam" id="PF01739">
    <property type="entry name" value="CheR"/>
    <property type="match status" value="1"/>
</dbReference>
<sequence length="256" mass="30288">MDVYEKFLKDLQRRLDVDLTGYKRPQMERRINTLMRSLGVKDYDEFIDLMVRDKQRFDQFLDHLTINVSEFFRNPAQWQVLEKQILPALLAQNPNLKIWSAGCSTGEEPYSLAMLLSEVAPRGQHSILATDFDVRVLKKAQEGAYPAKTTAGIPGHYLQKYFIQQGDTYRVKDELKRLITFRNHNLMRDKFPEQLDLILCRNVVIYFTEETKYELYKKFFYALRRQGILFTGSTEQIIQAREIGYESVAIFFYRRP</sequence>
<gene>
    <name evidence="7" type="ORF">BR63_05905</name>
</gene>
<evidence type="ECO:0000256" key="1">
    <source>
        <dbReference type="ARBA" id="ARBA00001541"/>
    </source>
</evidence>
<dbReference type="KEGG" id="tfr:BR63_05905"/>
<keyword evidence="3" id="KW-0489">Methyltransferase</keyword>
<proteinExistence type="predicted"/>
<dbReference type="GO" id="GO:0008983">
    <property type="term" value="F:protein-glutamate O-methyltransferase activity"/>
    <property type="evidence" value="ECO:0007669"/>
    <property type="project" value="UniProtKB-EC"/>
</dbReference>
<keyword evidence="8" id="KW-1185">Reference proteome</keyword>
<dbReference type="SUPFAM" id="SSF47757">
    <property type="entry name" value="Chemotaxis receptor methyltransferase CheR, N-terminal domain"/>
    <property type="match status" value="1"/>
</dbReference>
<dbReference type="Pfam" id="PF03705">
    <property type="entry name" value="CheR_N"/>
    <property type="match status" value="1"/>
</dbReference>
<evidence type="ECO:0000313" key="8">
    <source>
        <dbReference type="Proteomes" id="UP000515847"/>
    </source>
</evidence>
<evidence type="ECO:0000256" key="5">
    <source>
        <dbReference type="ARBA" id="ARBA00022691"/>
    </source>
</evidence>
<dbReference type="EMBL" id="CP045798">
    <property type="protein sequence ID" value="QNB45886.1"/>
    <property type="molecule type" value="Genomic_DNA"/>
</dbReference>
<name>A0A7G6E1D2_THEFR</name>
<dbReference type="SUPFAM" id="SSF53335">
    <property type="entry name" value="S-adenosyl-L-methionine-dependent methyltransferases"/>
    <property type="match status" value="1"/>
</dbReference>
<comment type="catalytic activity">
    <reaction evidence="1">
        <text>L-glutamyl-[protein] + S-adenosyl-L-methionine = [protein]-L-glutamate 5-O-methyl ester + S-adenosyl-L-homocysteine</text>
        <dbReference type="Rhea" id="RHEA:24452"/>
        <dbReference type="Rhea" id="RHEA-COMP:10208"/>
        <dbReference type="Rhea" id="RHEA-COMP:10311"/>
        <dbReference type="ChEBI" id="CHEBI:29973"/>
        <dbReference type="ChEBI" id="CHEBI:57856"/>
        <dbReference type="ChEBI" id="CHEBI:59789"/>
        <dbReference type="ChEBI" id="CHEBI:82795"/>
        <dbReference type="EC" id="2.1.1.80"/>
    </reaction>
</comment>
<dbReference type="InterPro" id="IPR036804">
    <property type="entry name" value="CheR_N_sf"/>
</dbReference>
<dbReference type="GO" id="GO:0032259">
    <property type="term" value="P:methylation"/>
    <property type="evidence" value="ECO:0007669"/>
    <property type="project" value="UniProtKB-KW"/>
</dbReference>
<protein>
    <recommendedName>
        <fullName evidence="2">protein-glutamate O-methyltransferase</fullName>
        <ecNumber evidence="2">2.1.1.80</ecNumber>
    </recommendedName>
</protein>
<dbReference type="OrthoDB" id="9816309at2"/>
<dbReference type="RefSeq" id="WP_034423606.1">
    <property type="nucleotide sequence ID" value="NZ_CP045798.1"/>
</dbReference>
<feature type="domain" description="CheR-type methyltransferase" evidence="6">
    <location>
        <begin position="1"/>
        <end position="256"/>
    </location>
</feature>
<dbReference type="InterPro" id="IPR000780">
    <property type="entry name" value="CheR_MeTrfase"/>
</dbReference>
<dbReference type="EC" id="2.1.1.80" evidence="2"/>
<keyword evidence="5" id="KW-0949">S-adenosyl-L-methionine</keyword>
<dbReference type="Gene3D" id="3.40.50.150">
    <property type="entry name" value="Vaccinia Virus protein VP39"/>
    <property type="match status" value="1"/>
</dbReference>
<evidence type="ECO:0000256" key="3">
    <source>
        <dbReference type="ARBA" id="ARBA00022603"/>
    </source>
</evidence>
<dbReference type="Proteomes" id="UP000515847">
    <property type="component" value="Chromosome"/>
</dbReference>
<evidence type="ECO:0000256" key="2">
    <source>
        <dbReference type="ARBA" id="ARBA00012534"/>
    </source>
</evidence>
<evidence type="ECO:0000256" key="4">
    <source>
        <dbReference type="ARBA" id="ARBA00022679"/>
    </source>
</evidence>
<keyword evidence="4" id="KW-0808">Transferase</keyword>
<reference evidence="7 8" key="1">
    <citation type="journal article" date="2019" name="Front. Microbiol.">
        <title>Thermoanaerosceptrum fracticalcis gen. nov. sp. nov., a Novel Fumarate-Fermenting Microorganism From a Deep Fractured Carbonate Aquifer of the US Great Basin.</title>
        <authorList>
            <person name="Hamilton-Brehm S.D."/>
            <person name="Stewart L.E."/>
            <person name="Zavarin M."/>
            <person name="Caldwell M."/>
            <person name="Lawson P.A."/>
            <person name="Onstott T.C."/>
            <person name="Grzymski J."/>
            <person name="Neveux I."/>
            <person name="Lollar B.S."/>
            <person name="Russell C.E."/>
            <person name="Moser D.P."/>
        </authorList>
    </citation>
    <scope>NUCLEOTIDE SEQUENCE [LARGE SCALE GENOMIC DNA]</scope>
    <source>
        <strain evidence="7 8">DRI-13</strain>
    </source>
</reference>
<dbReference type="PRINTS" id="PR00996">
    <property type="entry name" value="CHERMTFRASE"/>
</dbReference>
<dbReference type="InterPro" id="IPR029063">
    <property type="entry name" value="SAM-dependent_MTases_sf"/>
</dbReference>
<dbReference type="PANTHER" id="PTHR24422">
    <property type="entry name" value="CHEMOTAXIS PROTEIN METHYLTRANSFERASE"/>
    <property type="match status" value="1"/>
</dbReference>
<organism evidence="7 8">
    <name type="scientific">Thermanaerosceptrum fracticalcis</name>
    <dbReference type="NCBI Taxonomy" id="1712410"/>
    <lineage>
        <taxon>Bacteria</taxon>
        <taxon>Bacillati</taxon>
        <taxon>Bacillota</taxon>
        <taxon>Clostridia</taxon>
        <taxon>Eubacteriales</taxon>
        <taxon>Peptococcaceae</taxon>
        <taxon>Thermanaerosceptrum</taxon>
    </lineage>
</organism>
<dbReference type="InterPro" id="IPR050903">
    <property type="entry name" value="Bact_Chemotaxis_MeTrfase"/>
</dbReference>
<evidence type="ECO:0000259" key="6">
    <source>
        <dbReference type="PROSITE" id="PS50123"/>
    </source>
</evidence>
<dbReference type="PROSITE" id="PS50123">
    <property type="entry name" value="CHER"/>
    <property type="match status" value="1"/>
</dbReference>
<dbReference type="InterPro" id="IPR022642">
    <property type="entry name" value="CheR_C"/>
</dbReference>
<accession>A0A7G6E1D2</accession>
<dbReference type="InterPro" id="IPR022641">
    <property type="entry name" value="CheR_N"/>
</dbReference>
<dbReference type="PANTHER" id="PTHR24422:SF19">
    <property type="entry name" value="CHEMOTAXIS PROTEIN METHYLTRANSFERASE"/>
    <property type="match status" value="1"/>
</dbReference>
<dbReference type="Gene3D" id="1.10.155.10">
    <property type="entry name" value="Chemotaxis receptor methyltransferase CheR, N-terminal domain"/>
    <property type="match status" value="1"/>
</dbReference>